<evidence type="ECO:0000256" key="11">
    <source>
        <dbReference type="ARBA" id="ARBA00023317"/>
    </source>
</evidence>
<protein>
    <recommendedName>
        <fullName evidence="3">pyruvate kinase</fullName>
        <ecNumber evidence="3">2.7.1.40</ecNumber>
    </recommendedName>
</protein>
<keyword evidence="9" id="KW-0460">Magnesium</keyword>
<feature type="domain" description="Pyruvate kinase barrel" evidence="12">
    <location>
        <begin position="89"/>
        <end position="243"/>
    </location>
</feature>
<dbReference type="GO" id="GO:0004743">
    <property type="term" value="F:pyruvate kinase activity"/>
    <property type="evidence" value="ECO:0007669"/>
    <property type="project" value="UniProtKB-EC"/>
</dbReference>
<evidence type="ECO:0000256" key="4">
    <source>
        <dbReference type="ARBA" id="ARBA00022679"/>
    </source>
</evidence>
<dbReference type="STRING" id="1798404.A3B92_01215"/>
<comment type="pathway">
    <text evidence="1">Carbohydrate degradation; glycolysis; pyruvate from D-glyceraldehyde 3-phosphate: step 5/5.</text>
</comment>
<evidence type="ECO:0000256" key="7">
    <source>
        <dbReference type="ARBA" id="ARBA00022777"/>
    </source>
</evidence>
<feature type="domain" description="Pyruvate kinase barrel" evidence="12">
    <location>
        <begin position="5"/>
        <end position="74"/>
    </location>
</feature>
<keyword evidence="6" id="KW-0547">Nucleotide-binding</keyword>
<organism evidence="13 14">
    <name type="scientific">Candidatus Harrisonbacteria bacterium RIFCSPHIGHO2_02_FULL_42_16</name>
    <dbReference type="NCBI Taxonomy" id="1798404"/>
    <lineage>
        <taxon>Bacteria</taxon>
        <taxon>Candidatus Harrisoniibacteriota</taxon>
    </lineage>
</organism>
<evidence type="ECO:0000256" key="8">
    <source>
        <dbReference type="ARBA" id="ARBA00022840"/>
    </source>
</evidence>
<gene>
    <name evidence="13" type="ORF">A3B92_01215</name>
</gene>
<comment type="caution">
    <text evidence="13">The sequence shown here is derived from an EMBL/GenBank/DDBJ whole genome shotgun (WGS) entry which is preliminary data.</text>
</comment>
<evidence type="ECO:0000256" key="5">
    <source>
        <dbReference type="ARBA" id="ARBA00022723"/>
    </source>
</evidence>
<dbReference type="EC" id="2.7.1.40" evidence="3"/>
<comment type="similarity">
    <text evidence="2">Belongs to the pyruvate kinase family.</text>
</comment>
<dbReference type="SUPFAM" id="SSF51621">
    <property type="entry name" value="Phosphoenolpyruvate/pyruvate domain"/>
    <property type="match status" value="1"/>
</dbReference>
<keyword evidence="8" id="KW-0067">ATP-binding</keyword>
<evidence type="ECO:0000256" key="2">
    <source>
        <dbReference type="ARBA" id="ARBA00008663"/>
    </source>
</evidence>
<name>A0A1G1ZJ74_9BACT</name>
<dbReference type="GO" id="GO:0000287">
    <property type="term" value="F:magnesium ion binding"/>
    <property type="evidence" value="ECO:0007669"/>
    <property type="project" value="InterPro"/>
</dbReference>
<dbReference type="InterPro" id="IPR040442">
    <property type="entry name" value="Pyrv_kinase-like_dom_sf"/>
</dbReference>
<evidence type="ECO:0000313" key="14">
    <source>
        <dbReference type="Proteomes" id="UP000177960"/>
    </source>
</evidence>
<dbReference type="UniPathway" id="UPA00109">
    <property type="reaction ID" value="UER00188"/>
</dbReference>
<evidence type="ECO:0000256" key="10">
    <source>
        <dbReference type="ARBA" id="ARBA00023152"/>
    </source>
</evidence>
<keyword evidence="11" id="KW-0670">Pyruvate</keyword>
<dbReference type="GO" id="GO:0005524">
    <property type="term" value="F:ATP binding"/>
    <property type="evidence" value="ECO:0007669"/>
    <property type="project" value="UniProtKB-KW"/>
</dbReference>
<dbReference type="InterPro" id="IPR015813">
    <property type="entry name" value="Pyrv/PenolPyrv_kinase-like_dom"/>
</dbReference>
<keyword evidence="10" id="KW-0324">Glycolysis</keyword>
<dbReference type="InterPro" id="IPR001697">
    <property type="entry name" value="Pyr_Knase"/>
</dbReference>
<dbReference type="GO" id="GO:0030955">
    <property type="term" value="F:potassium ion binding"/>
    <property type="evidence" value="ECO:0007669"/>
    <property type="project" value="InterPro"/>
</dbReference>
<evidence type="ECO:0000256" key="3">
    <source>
        <dbReference type="ARBA" id="ARBA00012142"/>
    </source>
</evidence>
<proteinExistence type="inferred from homology"/>
<dbReference type="Gene3D" id="3.20.20.60">
    <property type="entry name" value="Phosphoenolpyruvate-binding domains"/>
    <property type="match status" value="1"/>
</dbReference>
<dbReference type="Pfam" id="PF00224">
    <property type="entry name" value="PK"/>
    <property type="match status" value="2"/>
</dbReference>
<dbReference type="GO" id="GO:0016301">
    <property type="term" value="F:kinase activity"/>
    <property type="evidence" value="ECO:0007669"/>
    <property type="project" value="UniProtKB-KW"/>
</dbReference>
<evidence type="ECO:0000256" key="6">
    <source>
        <dbReference type="ARBA" id="ARBA00022741"/>
    </source>
</evidence>
<sequence>MASVAQIIATIGPASKNKKAIKEMIKHQMDAARLNFSHGTYKEHAYYIKTIRAAAKELKRKILIIQDLSGPRTQRGKEHFFNKKSKSLITAKDKKDLRFGLENGIDYVAMSYVGGAEDIKSLRALMRSFKKNKPVIAKIERREAVKNIDAIIKSADAIMVARGDLGNAFPLEKLPFLQKMIIRKCKKAEKPVITATQMLLSMAENPEPTRAEVEDVAQAILDGSDAVMLSEETAIGKYPAEAVRVMERIVLESEKHERFKIHKL</sequence>
<keyword evidence="7" id="KW-0418">Kinase</keyword>
<dbReference type="Proteomes" id="UP000177960">
    <property type="component" value="Unassembled WGS sequence"/>
</dbReference>
<dbReference type="AlphaFoldDB" id="A0A1G1ZJ74"/>
<accession>A0A1G1ZJ74</accession>
<reference evidence="13 14" key="1">
    <citation type="journal article" date="2016" name="Nat. Commun.">
        <title>Thousands of microbial genomes shed light on interconnected biogeochemical processes in an aquifer system.</title>
        <authorList>
            <person name="Anantharaman K."/>
            <person name="Brown C.T."/>
            <person name="Hug L.A."/>
            <person name="Sharon I."/>
            <person name="Castelle C.J."/>
            <person name="Probst A.J."/>
            <person name="Thomas B.C."/>
            <person name="Singh A."/>
            <person name="Wilkins M.J."/>
            <person name="Karaoz U."/>
            <person name="Brodie E.L."/>
            <person name="Williams K.H."/>
            <person name="Hubbard S.S."/>
            <person name="Banfield J.F."/>
        </authorList>
    </citation>
    <scope>NUCLEOTIDE SEQUENCE [LARGE SCALE GENOMIC DNA]</scope>
</reference>
<evidence type="ECO:0000256" key="9">
    <source>
        <dbReference type="ARBA" id="ARBA00022842"/>
    </source>
</evidence>
<keyword evidence="5" id="KW-0479">Metal-binding</keyword>
<keyword evidence="4" id="KW-0808">Transferase</keyword>
<evidence type="ECO:0000313" key="13">
    <source>
        <dbReference type="EMBL" id="OGY64146.1"/>
    </source>
</evidence>
<dbReference type="FunFam" id="3.20.20.60:FF:000001">
    <property type="entry name" value="Pyruvate kinase"/>
    <property type="match status" value="1"/>
</dbReference>
<evidence type="ECO:0000259" key="12">
    <source>
        <dbReference type="Pfam" id="PF00224"/>
    </source>
</evidence>
<dbReference type="PANTHER" id="PTHR11817">
    <property type="entry name" value="PYRUVATE KINASE"/>
    <property type="match status" value="1"/>
</dbReference>
<evidence type="ECO:0000256" key="1">
    <source>
        <dbReference type="ARBA" id="ARBA00004997"/>
    </source>
</evidence>
<dbReference type="EMBL" id="MHJG01000009">
    <property type="protein sequence ID" value="OGY64146.1"/>
    <property type="molecule type" value="Genomic_DNA"/>
</dbReference>
<dbReference type="InterPro" id="IPR015793">
    <property type="entry name" value="Pyrv_Knase_brl"/>
</dbReference>